<reference evidence="6 7" key="1">
    <citation type="submission" date="2020-08" db="EMBL/GenBank/DDBJ databases">
        <title>Functional genomics of gut bacteria from endangered species of beetles.</title>
        <authorList>
            <person name="Carlos-Shanley C."/>
        </authorList>
    </citation>
    <scope>NUCLEOTIDE SEQUENCE [LARGE SCALE GENOMIC DNA]</scope>
    <source>
        <strain evidence="6 7">S00239</strain>
    </source>
</reference>
<feature type="chain" id="PRO_5032979310" evidence="4">
    <location>
        <begin position="33"/>
        <end position="178"/>
    </location>
</feature>
<proteinExistence type="predicted"/>
<feature type="signal peptide" evidence="4">
    <location>
        <begin position="1"/>
        <end position="32"/>
    </location>
</feature>
<dbReference type="PANTHER" id="PTHR30329">
    <property type="entry name" value="STATOR ELEMENT OF FLAGELLAR MOTOR COMPLEX"/>
    <property type="match status" value="1"/>
</dbReference>
<dbReference type="PRINTS" id="PR01021">
    <property type="entry name" value="OMPADOMAIN"/>
</dbReference>
<evidence type="ECO:0000256" key="2">
    <source>
        <dbReference type="ARBA" id="ARBA00023136"/>
    </source>
</evidence>
<dbReference type="InterPro" id="IPR050330">
    <property type="entry name" value="Bact_OuterMem_StrucFunc"/>
</dbReference>
<dbReference type="PROSITE" id="PS01068">
    <property type="entry name" value="OMPA_1"/>
    <property type="match status" value="1"/>
</dbReference>
<comment type="caution">
    <text evidence="6">The sequence shown here is derived from an EMBL/GenBank/DDBJ whole genome shotgun (WGS) entry which is preliminary data.</text>
</comment>
<dbReference type="Proteomes" id="UP000562027">
    <property type="component" value="Unassembled WGS sequence"/>
</dbReference>
<dbReference type="RefSeq" id="WP_184298877.1">
    <property type="nucleotide sequence ID" value="NZ_JACHLP010000004.1"/>
</dbReference>
<sequence length="178" mass="19817">MINKDQSCRQKQRRTSLHLLMLSSILLFSACAQTPPIPKAKPEKYTAVQVNQFRALGFVETDEGWELNLNTNLLFEFDSDRLQPHHIASIQRVAQAMQASGIEAIRIEGHTDNVGSPDYNQRLSQRRAHAVAQTLVEAGMKAAQMQVKGFGAQKPITDSKSEAGRAQNRRVILIIPAV</sequence>
<evidence type="ECO:0000256" key="1">
    <source>
        <dbReference type="ARBA" id="ARBA00004442"/>
    </source>
</evidence>
<evidence type="ECO:0000256" key="4">
    <source>
        <dbReference type="SAM" id="SignalP"/>
    </source>
</evidence>
<accession>A0A840LDV7</accession>
<dbReference type="PROSITE" id="PS51257">
    <property type="entry name" value="PROKAR_LIPOPROTEIN"/>
    <property type="match status" value="1"/>
</dbReference>
<evidence type="ECO:0000313" key="6">
    <source>
        <dbReference type="EMBL" id="MBB4843507.1"/>
    </source>
</evidence>
<dbReference type="EMBL" id="JACHLP010000004">
    <property type="protein sequence ID" value="MBB4843507.1"/>
    <property type="molecule type" value="Genomic_DNA"/>
</dbReference>
<dbReference type="InterPro" id="IPR036737">
    <property type="entry name" value="OmpA-like_sf"/>
</dbReference>
<dbReference type="AlphaFoldDB" id="A0A840LDV7"/>
<dbReference type="PROSITE" id="PS51123">
    <property type="entry name" value="OMPA_2"/>
    <property type="match status" value="1"/>
</dbReference>
<name>A0A840LDV7_9BURK</name>
<evidence type="ECO:0000256" key="3">
    <source>
        <dbReference type="PROSITE-ProRule" id="PRU00473"/>
    </source>
</evidence>
<comment type="subcellular location">
    <subcellularLocation>
        <location evidence="1">Cell outer membrane</location>
    </subcellularLocation>
</comment>
<evidence type="ECO:0000313" key="7">
    <source>
        <dbReference type="Proteomes" id="UP000562027"/>
    </source>
</evidence>
<dbReference type="InterPro" id="IPR006664">
    <property type="entry name" value="OMP_bac"/>
</dbReference>
<dbReference type="Pfam" id="PF00691">
    <property type="entry name" value="OmpA"/>
    <property type="match status" value="1"/>
</dbReference>
<gene>
    <name evidence="6" type="ORF">HNP55_002030</name>
</gene>
<dbReference type="InterPro" id="IPR006690">
    <property type="entry name" value="OMPA-like_CS"/>
</dbReference>
<dbReference type="SUPFAM" id="SSF103088">
    <property type="entry name" value="OmpA-like"/>
    <property type="match status" value="1"/>
</dbReference>
<dbReference type="CDD" id="cd07185">
    <property type="entry name" value="OmpA_C-like"/>
    <property type="match status" value="1"/>
</dbReference>
<feature type="domain" description="OmpA-like" evidence="5">
    <location>
        <begin position="63"/>
        <end position="178"/>
    </location>
</feature>
<dbReference type="GO" id="GO:0009279">
    <property type="term" value="C:cell outer membrane"/>
    <property type="evidence" value="ECO:0007669"/>
    <property type="project" value="UniProtKB-SubCell"/>
</dbReference>
<keyword evidence="4" id="KW-0732">Signal</keyword>
<evidence type="ECO:0000259" key="5">
    <source>
        <dbReference type="PROSITE" id="PS51123"/>
    </source>
</evidence>
<keyword evidence="7" id="KW-1185">Reference proteome</keyword>
<dbReference type="PANTHER" id="PTHR30329:SF17">
    <property type="entry name" value="LIPOPROTEIN YFIB-RELATED"/>
    <property type="match status" value="1"/>
</dbReference>
<dbReference type="InterPro" id="IPR006665">
    <property type="entry name" value="OmpA-like"/>
</dbReference>
<protein>
    <submittedName>
        <fullName evidence="6">Outer membrane protein OmpA-like peptidoglycan-associated protein</fullName>
    </submittedName>
</protein>
<organism evidence="6 7">
    <name type="scientific">Roseateles oligotrophus</name>
    <dbReference type="NCBI Taxonomy" id="1769250"/>
    <lineage>
        <taxon>Bacteria</taxon>
        <taxon>Pseudomonadati</taxon>
        <taxon>Pseudomonadota</taxon>
        <taxon>Betaproteobacteria</taxon>
        <taxon>Burkholderiales</taxon>
        <taxon>Sphaerotilaceae</taxon>
        <taxon>Roseateles</taxon>
    </lineage>
</organism>
<dbReference type="Gene3D" id="3.30.1330.60">
    <property type="entry name" value="OmpA-like domain"/>
    <property type="match status" value="1"/>
</dbReference>
<keyword evidence="2 3" id="KW-0472">Membrane</keyword>